<proteinExistence type="inferred from homology"/>
<dbReference type="InterPro" id="IPR000477">
    <property type="entry name" value="RT_dom"/>
</dbReference>
<evidence type="ECO:0000256" key="2">
    <source>
        <dbReference type="ARBA" id="ARBA00022679"/>
    </source>
</evidence>
<dbReference type="EC" id="2.7.7.49" evidence="1"/>
<reference evidence="11 12" key="1">
    <citation type="submission" date="2020-02" db="EMBL/GenBank/DDBJ databases">
        <title>A complete genome of a marine bacterium Vibrio sp. ZWAL4003 isolated from the mangrove sediment with the ability to degrade polysaccharides.</title>
        <authorList>
            <person name="Wu J."/>
            <person name="Qu W."/>
            <person name="Zeng R."/>
        </authorList>
    </citation>
    <scope>NUCLEOTIDE SEQUENCE [LARGE SCALE GENOMIC DNA]</scope>
    <source>
        <strain evidence="11 12">ZWAL4003</strain>
    </source>
</reference>
<evidence type="ECO:0000256" key="9">
    <source>
        <dbReference type="ARBA" id="ARBA00048173"/>
    </source>
</evidence>
<evidence type="ECO:0000256" key="3">
    <source>
        <dbReference type="ARBA" id="ARBA00022695"/>
    </source>
</evidence>
<dbReference type="KEGG" id="vzi:G5S32_13170"/>
<dbReference type="GO" id="GO:0003723">
    <property type="term" value="F:RNA binding"/>
    <property type="evidence" value="ECO:0007669"/>
    <property type="project" value="InterPro"/>
</dbReference>
<dbReference type="CDD" id="cd03487">
    <property type="entry name" value="RT_Bac_retron_II"/>
    <property type="match status" value="1"/>
</dbReference>
<dbReference type="GO" id="GO:0003964">
    <property type="term" value="F:RNA-directed DNA polymerase activity"/>
    <property type="evidence" value="ECO:0007669"/>
    <property type="project" value="UniProtKB-KW"/>
</dbReference>
<dbReference type="InterPro" id="IPR000123">
    <property type="entry name" value="Reverse_transcriptase_msDNA"/>
</dbReference>
<keyword evidence="2" id="KW-0808">Transferase</keyword>
<comment type="similarity">
    <text evidence="8">Belongs to the bacterial reverse transcriptase family.</text>
</comment>
<feature type="domain" description="Reverse transcriptase" evidence="10">
    <location>
        <begin position="15"/>
        <end position="241"/>
    </location>
</feature>
<evidence type="ECO:0000313" key="12">
    <source>
        <dbReference type="Proteomes" id="UP000503003"/>
    </source>
</evidence>
<keyword evidence="7" id="KW-0051">Antiviral defense</keyword>
<dbReference type="GO" id="GO:0046872">
    <property type="term" value="F:metal ion binding"/>
    <property type="evidence" value="ECO:0007669"/>
    <property type="project" value="UniProtKB-KW"/>
</dbReference>
<dbReference type="NCBIfam" id="NF038233">
    <property type="entry name" value="retron_St85_RT"/>
    <property type="match status" value="1"/>
</dbReference>
<keyword evidence="6 11" id="KW-0695">RNA-directed DNA polymerase</keyword>
<accession>A0A6G7CL79</accession>
<gene>
    <name evidence="11" type="ORF">G5S32_13170</name>
</gene>
<protein>
    <recommendedName>
        <fullName evidence="1">RNA-directed DNA polymerase</fullName>
        <ecNumber evidence="1">2.7.7.49</ecNumber>
    </recommendedName>
</protein>
<evidence type="ECO:0000256" key="5">
    <source>
        <dbReference type="ARBA" id="ARBA00022842"/>
    </source>
</evidence>
<sequence>MELINKISTITGVPKGTCISLIVTAPRRYKRYEIPKRNGSGTRLIAQPAKSIKTLQRVCIEILRDYLPVHGVAMAYEVGVGIKRNANRHRYHRYVLKMDFSDFFPSITPEVLLNTISRHGVVLSDIDKMVLTNLLFWKPTRHNDNLQLSIGAPSSPFVSNAVMFFFDSMLNEKCRQLGITYTRYADDLIFSTNLKDVLFEVPSLLSRDVLANTEFNFLCINEGKTVFASKRNNRHITGVTITNDGRLSIGRKRKRVLSSLIHKFTTGELKDPIEIMKLKGLLGFAKHIEPIFIQRMAVKYGSEVIEQLKKYPTKI</sequence>
<evidence type="ECO:0000256" key="4">
    <source>
        <dbReference type="ARBA" id="ARBA00022723"/>
    </source>
</evidence>
<evidence type="ECO:0000256" key="6">
    <source>
        <dbReference type="ARBA" id="ARBA00022918"/>
    </source>
</evidence>
<dbReference type="PRINTS" id="PR00866">
    <property type="entry name" value="RNADNAPOLMS"/>
</dbReference>
<dbReference type="SUPFAM" id="SSF56672">
    <property type="entry name" value="DNA/RNA polymerases"/>
    <property type="match status" value="1"/>
</dbReference>
<evidence type="ECO:0000256" key="8">
    <source>
        <dbReference type="ARBA" id="ARBA00034120"/>
    </source>
</evidence>
<evidence type="ECO:0000256" key="7">
    <source>
        <dbReference type="ARBA" id="ARBA00023118"/>
    </source>
</evidence>
<dbReference type="PROSITE" id="PS50878">
    <property type="entry name" value="RT_POL"/>
    <property type="match status" value="1"/>
</dbReference>
<evidence type="ECO:0000313" key="11">
    <source>
        <dbReference type="EMBL" id="QIH42859.1"/>
    </source>
</evidence>
<dbReference type="PANTHER" id="PTHR34047">
    <property type="entry name" value="NUCLEAR INTRON MATURASE 1, MITOCHONDRIAL-RELATED"/>
    <property type="match status" value="1"/>
</dbReference>
<dbReference type="InterPro" id="IPR051083">
    <property type="entry name" value="GrpII_Intron_Splice-Mob/Def"/>
</dbReference>
<organism evidence="11 12">
    <name type="scientific">Vibrio ziniensis</name>
    <dbReference type="NCBI Taxonomy" id="2711221"/>
    <lineage>
        <taxon>Bacteria</taxon>
        <taxon>Pseudomonadati</taxon>
        <taxon>Pseudomonadota</taxon>
        <taxon>Gammaproteobacteria</taxon>
        <taxon>Vibrionales</taxon>
        <taxon>Vibrionaceae</taxon>
        <taxon>Vibrio</taxon>
    </lineage>
</organism>
<dbReference type="Pfam" id="PF00078">
    <property type="entry name" value="RVT_1"/>
    <property type="match status" value="1"/>
</dbReference>
<evidence type="ECO:0000256" key="1">
    <source>
        <dbReference type="ARBA" id="ARBA00012493"/>
    </source>
</evidence>
<dbReference type="Proteomes" id="UP000503003">
    <property type="component" value="Chromosome 1"/>
</dbReference>
<dbReference type="InterPro" id="IPR043502">
    <property type="entry name" value="DNA/RNA_pol_sf"/>
</dbReference>
<dbReference type="GO" id="GO:0051607">
    <property type="term" value="P:defense response to virus"/>
    <property type="evidence" value="ECO:0007669"/>
    <property type="project" value="UniProtKB-KW"/>
</dbReference>
<comment type="catalytic activity">
    <reaction evidence="9">
        <text>DNA(n) + a 2'-deoxyribonucleoside 5'-triphosphate = DNA(n+1) + diphosphate</text>
        <dbReference type="Rhea" id="RHEA:22508"/>
        <dbReference type="Rhea" id="RHEA-COMP:17339"/>
        <dbReference type="Rhea" id="RHEA-COMP:17340"/>
        <dbReference type="ChEBI" id="CHEBI:33019"/>
        <dbReference type="ChEBI" id="CHEBI:61560"/>
        <dbReference type="ChEBI" id="CHEBI:173112"/>
        <dbReference type="EC" id="2.7.7.49"/>
    </reaction>
</comment>
<dbReference type="PANTHER" id="PTHR34047:SF7">
    <property type="entry name" value="RNA-DIRECTED DNA POLYMERASE"/>
    <property type="match status" value="1"/>
</dbReference>
<evidence type="ECO:0000259" key="10">
    <source>
        <dbReference type="PROSITE" id="PS50878"/>
    </source>
</evidence>
<keyword evidence="5" id="KW-0460">Magnesium</keyword>
<dbReference type="RefSeq" id="WP_165312410.1">
    <property type="nucleotide sequence ID" value="NZ_CP049331.1"/>
</dbReference>
<keyword evidence="4" id="KW-0479">Metal-binding</keyword>
<name>A0A6G7CL79_9VIBR</name>
<dbReference type="EMBL" id="CP049331">
    <property type="protein sequence ID" value="QIH42859.1"/>
    <property type="molecule type" value="Genomic_DNA"/>
</dbReference>
<keyword evidence="12" id="KW-1185">Reference proteome</keyword>
<dbReference type="AlphaFoldDB" id="A0A6G7CL79"/>
<keyword evidence="3" id="KW-0548">Nucleotidyltransferase</keyword>